<gene>
    <name evidence="9" type="ORF">GCM10010357_64790</name>
</gene>
<dbReference type="PROSITE" id="PS51404">
    <property type="entry name" value="DYP_PEROXIDASE"/>
    <property type="match status" value="1"/>
</dbReference>
<evidence type="ECO:0000256" key="6">
    <source>
        <dbReference type="ARBA" id="ARBA00023004"/>
    </source>
</evidence>
<keyword evidence="3" id="KW-0349">Heme</keyword>
<dbReference type="InterPro" id="IPR006314">
    <property type="entry name" value="Dyp_peroxidase"/>
</dbReference>
<dbReference type="NCBIfam" id="TIGR01413">
    <property type="entry name" value="Dyp_perox_fam"/>
    <property type="match status" value="1"/>
</dbReference>
<protein>
    <recommendedName>
        <fullName evidence="8">DyP dimeric alpha+beta barrel domain-containing protein</fullName>
    </recommendedName>
</protein>
<comment type="cofactor">
    <cofactor evidence="1">
        <name>heme b</name>
        <dbReference type="ChEBI" id="CHEBI:60344"/>
    </cofactor>
</comment>
<keyword evidence="2" id="KW-0575">Peroxidase</keyword>
<accession>A0ABN0Z5L0</accession>
<dbReference type="InterPro" id="IPR011008">
    <property type="entry name" value="Dimeric_a/b-barrel"/>
</dbReference>
<organism evidence="9 10">
    <name type="scientific">Streptomyces luteireticuli</name>
    <dbReference type="NCBI Taxonomy" id="173858"/>
    <lineage>
        <taxon>Bacteria</taxon>
        <taxon>Bacillati</taxon>
        <taxon>Actinomycetota</taxon>
        <taxon>Actinomycetes</taxon>
        <taxon>Kitasatosporales</taxon>
        <taxon>Streptomycetaceae</taxon>
        <taxon>Streptomyces</taxon>
    </lineage>
</organism>
<feature type="domain" description="DyP dimeric alpha+beta barrel" evidence="8">
    <location>
        <begin position="12"/>
        <end position="193"/>
    </location>
</feature>
<dbReference type="EMBL" id="BAAABX010000076">
    <property type="protein sequence ID" value="GAA0434315.1"/>
    <property type="molecule type" value="Genomic_DNA"/>
</dbReference>
<dbReference type="RefSeq" id="WP_344032024.1">
    <property type="nucleotide sequence ID" value="NZ_BAAABX010000076.1"/>
</dbReference>
<evidence type="ECO:0000256" key="3">
    <source>
        <dbReference type="ARBA" id="ARBA00022617"/>
    </source>
</evidence>
<dbReference type="PANTHER" id="PTHR30521:SF4">
    <property type="entry name" value="DEFERROCHELATASE"/>
    <property type="match status" value="1"/>
</dbReference>
<sequence length="801" mass="88335">MATDLSLRQDPEIQGDIIAGFKKDHVRLLLLQFGGVDGARAWVGGLAPQIATTRRVAEFNAKYSAALNSTGDNPRSLKATWLGLSFTYEGLQFLTTDEKLLTEEARTGDTLDAFIQGPDGRLVPDGPSRATALGDTDDSAPQHWEFGGGFNPGVHAVLTVAADDVADLDAEVARQLGEAKQNDLTHLYTQEGEHLHDDAEGKEHFGFVDGTSQPAVEGFDEPEPDTPFAKGKPGTRMIPAGEFVIGLPGAPKHDPETAATARMPAWMGKGSFQVIRRLEQDVPGWWSQIDTQLRRLKDLKAVDKDMTRHGLAARVVGRWRDGTPVALSNAVDRPQAGVGARNDFGFKDDPDGLKTPLFSHLRKTNPRDGLIDFDEKTGRPELVGEEFMDIRRIMRRGIPYGLPFDPMSANPDCGPDGKRGLTFVCYQADLVSQFEFIQVRWINDSNFPKGRDPHEPGPDPMVSGELKEVSDGRVSYECTAPSGERQTVPLDFKPFVHTRGALYTFVPAISTLKRLALGDPNAKLPEELQQEQGQKIPEPLPGQSLPVDAVLPVPGTTDRFWTFQQGVIRLIKIGKGERAQLLTGDVDDTGLVTQTVGKYSAWPALQGVVQLDIILPVPDEQPAGDGTYGYWVFHTNNGKQVFRRIALAGAEPWTSRAVGDDQEMSRWRSIDPGAHVDAFLPVPDMQPAGDGRYGYWVFFTTQVGQRYRLISLKRSGQYLPDKAERSWDPSLIGNWGRALEGVTRVDAFLAVPTKENSAGKQWFWAFHDAEKYRVMTVKRDGNHDGDRITDDAPTAVWSRKQ</sequence>
<dbReference type="SUPFAM" id="SSF54909">
    <property type="entry name" value="Dimeric alpha+beta barrel"/>
    <property type="match status" value="1"/>
</dbReference>
<name>A0ABN0Z5L0_9ACTN</name>
<keyword evidence="10" id="KW-1185">Reference proteome</keyword>
<reference evidence="9 10" key="1">
    <citation type="journal article" date="2019" name="Int. J. Syst. Evol. Microbiol.">
        <title>The Global Catalogue of Microorganisms (GCM) 10K type strain sequencing project: providing services to taxonomists for standard genome sequencing and annotation.</title>
        <authorList>
            <consortium name="The Broad Institute Genomics Platform"/>
            <consortium name="The Broad Institute Genome Sequencing Center for Infectious Disease"/>
            <person name="Wu L."/>
            <person name="Ma J."/>
        </authorList>
    </citation>
    <scope>NUCLEOTIDE SEQUENCE [LARGE SCALE GENOMIC DNA]</scope>
    <source>
        <strain evidence="9 10">JCM 4788</strain>
    </source>
</reference>
<evidence type="ECO:0000313" key="9">
    <source>
        <dbReference type="EMBL" id="GAA0434315.1"/>
    </source>
</evidence>
<evidence type="ECO:0000256" key="2">
    <source>
        <dbReference type="ARBA" id="ARBA00022559"/>
    </source>
</evidence>
<comment type="similarity">
    <text evidence="7">Belongs to the DyP-type peroxidase family.</text>
</comment>
<dbReference type="Pfam" id="PF21105">
    <property type="entry name" value="DyP_N"/>
    <property type="match status" value="1"/>
</dbReference>
<dbReference type="InterPro" id="IPR049509">
    <property type="entry name" value="DyP_N"/>
</dbReference>
<comment type="caution">
    <text evidence="9">The sequence shown here is derived from an EMBL/GenBank/DDBJ whole genome shotgun (WGS) entry which is preliminary data.</text>
</comment>
<proteinExistence type="inferred from homology"/>
<evidence type="ECO:0000313" key="10">
    <source>
        <dbReference type="Proteomes" id="UP001500879"/>
    </source>
</evidence>
<dbReference type="PANTHER" id="PTHR30521">
    <property type="entry name" value="DEFERROCHELATASE/PEROXIDASE"/>
    <property type="match status" value="1"/>
</dbReference>
<dbReference type="Proteomes" id="UP001500879">
    <property type="component" value="Unassembled WGS sequence"/>
</dbReference>
<evidence type="ECO:0000256" key="4">
    <source>
        <dbReference type="ARBA" id="ARBA00022723"/>
    </source>
</evidence>
<evidence type="ECO:0000256" key="1">
    <source>
        <dbReference type="ARBA" id="ARBA00001970"/>
    </source>
</evidence>
<keyword evidence="5" id="KW-0560">Oxidoreductase</keyword>
<evidence type="ECO:0000256" key="5">
    <source>
        <dbReference type="ARBA" id="ARBA00023002"/>
    </source>
</evidence>
<evidence type="ECO:0000259" key="8">
    <source>
        <dbReference type="Pfam" id="PF21105"/>
    </source>
</evidence>
<keyword evidence="6" id="KW-0408">Iron</keyword>
<evidence type="ECO:0000256" key="7">
    <source>
        <dbReference type="ARBA" id="ARBA00025737"/>
    </source>
</evidence>
<keyword evidence="4" id="KW-0479">Metal-binding</keyword>